<dbReference type="Proteomes" id="UP000655443">
    <property type="component" value="Unassembled WGS sequence"/>
</dbReference>
<dbReference type="SUPFAM" id="SSF160904">
    <property type="entry name" value="Jann2411-like"/>
    <property type="match status" value="1"/>
</dbReference>
<reference evidence="2" key="2">
    <citation type="submission" date="2020-09" db="EMBL/GenBank/DDBJ databases">
        <authorList>
            <person name="Sun Q."/>
            <person name="Ohkuma M."/>
        </authorList>
    </citation>
    <scope>NUCLEOTIDE SEQUENCE</scope>
    <source>
        <strain evidence="2">JCM 4714</strain>
    </source>
</reference>
<protein>
    <recommendedName>
        <fullName evidence="1">Zinc finger CGNR domain-containing protein</fullName>
    </recommendedName>
</protein>
<evidence type="ECO:0000259" key="1">
    <source>
        <dbReference type="Pfam" id="PF11706"/>
    </source>
</evidence>
<dbReference type="AlphaFoldDB" id="A0A919D782"/>
<accession>A0A919D782</accession>
<evidence type="ECO:0000313" key="2">
    <source>
        <dbReference type="EMBL" id="GHE10280.1"/>
    </source>
</evidence>
<organism evidence="2 3">
    <name type="scientific">Streptomyces alanosinicus</name>
    <dbReference type="NCBI Taxonomy" id="68171"/>
    <lineage>
        <taxon>Bacteria</taxon>
        <taxon>Bacillati</taxon>
        <taxon>Actinomycetota</taxon>
        <taxon>Actinomycetes</taxon>
        <taxon>Kitasatosporales</taxon>
        <taxon>Streptomycetaceae</taxon>
        <taxon>Streptomyces</taxon>
    </lineage>
</organism>
<dbReference type="EMBL" id="BMVG01000023">
    <property type="protein sequence ID" value="GHE10280.1"/>
    <property type="molecule type" value="Genomic_DNA"/>
</dbReference>
<keyword evidence="3" id="KW-1185">Reference proteome</keyword>
<dbReference type="PANTHER" id="PTHR35525:SF3">
    <property type="entry name" value="BLL6575 PROTEIN"/>
    <property type="match status" value="1"/>
</dbReference>
<dbReference type="Pfam" id="PF11706">
    <property type="entry name" value="zf-CGNR"/>
    <property type="match status" value="1"/>
</dbReference>
<dbReference type="Gene3D" id="1.10.3300.10">
    <property type="entry name" value="Jann2411-like domain"/>
    <property type="match status" value="1"/>
</dbReference>
<gene>
    <name evidence="2" type="ORF">GCM10010339_65830</name>
</gene>
<comment type="caution">
    <text evidence="2">The sequence shown here is derived from an EMBL/GenBank/DDBJ whole genome shotgun (WGS) entry which is preliminary data.</text>
</comment>
<reference evidence="2" key="1">
    <citation type="journal article" date="2014" name="Int. J. Syst. Evol. Microbiol.">
        <title>Complete genome sequence of Corynebacterium casei LMG S-19264T (=DSM 44701T), isolated from a smear-ripened cheese.</title>
        <authorList>
            <consortium name="US DOE Joint Genome Institute (JGI-PGF)"/>
            <person name="Walter F."/>
            <person name="Albersmeier A."/>
            <person name="Kalinowski J."/>
            <person name="Ruckert C."/>
        </authorList>
    </citation>
    <scope>NUCLEOTIDE SEQUENCE</scope>
    <source>
        <strain evidence="2">JCM 4714</strain>
    </source>
</reference>
<dbReference type="InterPro" id="IPR021005">
    <property type="entry name" value="Znf_CGNR"/>
</dbReference>
<proteinExistence type="predicted"/>
<dbReference type="InterPro" id="IPR023286">
    <property type="entry name" value="ABATE_dom_sf"/>
</dbReference>
<dbReference type="Pfam" id="PF07336">
    <property type="entry name" value="ABATE"/>
    <property type="match status" value="1"/>
</dbReference>
<evidence type="ECO:0000313" key="3">
    <source>
        <dbReference type="Proteomes" id="UP000655443"/>
    </source>
</evidence>
<sequence>MPQYNDPRPLPAEPLALDLVNTRYTDPRGHHDLINTRAALNRWLHTSPALTHYPDIYRLSDEYAFTIIRDARDSLARLLARPGDPAALERFNRLLVHGRTRRELTPAGITHHLDIDDPAHLLGYLAADNYVSLITEKSHRLHACANACGLYFLDTSRNGTRRWCSHDRCGNRVRAARHYARSKIRT</sequence>
<dbReference type="RefSeq" id="WP_189957272.1">
    <property type="nucleotide sequence ID" value="NZ_BMVG01000023.1"/>
</dbReference>
<feature type="domain" description="Zinc finger CGNR" evidence="1">
    <location>
        <begin position="140"/>
        <end position="181"/>
    </location>
</feature>
<dbReference type="PANTHER" id="PTHR35525">
    <property type="entry name" value="BLL6575 PROTEIN"/>
    <property type="match status" value="1"/>
</dbReference>
<dbReference type="InterPro" id="IPR010852">
    <property type="entry name" value="ABATE"/>
</dbReference>
<name>A0A919D782_9ACTN</name>